<dbReference type="InterPro" id="IPR000462">
    <property type="entry name" value="CDP-OH_P_trans"/>
</dbReference>
<evidence type="ECO:0000256" key="16">
    <source>
        <dbReference type="RuleBase" id="RU003750"/>
    </source>
</evidence>
<keyword evidence="19" id="KW-1185">Reference proteome</keyword>
<gene>
    <name evidence="18" type="primary">pgsA</name>
    <name evidence="18" type="ORF">K1X11_006215</name>
</gene>
<reference evidence="18 19" key="1">
    <citation type="submission" date="2023-12" db="EMBL/GenBank/DDBJ databases">
        <title>Description of an unclassified Opitutus bacterium of Verrucomicrobiota.</title>
        <authorList>
            <person name="Zhang D.-F."/>
        </authorList>
    </citation>
    <scope>NUCLEOTIDE SEQUENCE [LARGE SCALE GENOMIC DNA]</scope>
    <source>
        <strain evidence="18 19">WL0086</strain>
    </source>
</reference>
<dbReference type="Pfam" id="PF01066">
    <property type="entry name" value="CDP-OH_P_transf"/>
    <property type="match status" value="1"/>
</dbReference>
<evidence type="ECO:0000313" key="19">
    <source>
        <dbReference type="Proteomes" id="UP000738431"/>
    </source>
</evidence>
<dbReference type="PIRSF" id="PIRSF000847">
    <property type="entry name" value="Phos_ph_gly_syn"/>
    <property type="match status" value="1"/>
</dbReference>
<evidence type="ECO:0000256" key="1">
    <source>
        <dbReference type="ARBA" id="ARBA00004141"/>
    </source>
</evidence>
<keyword evidence="11 17" id="KW-0472">Membrane</keyword>
<dbReference type="EC" id="2.7.8.5" evidence="4 15"/>
<evidence type="ECO:0000256" key="8">
    <source>
        <dbReference type="ARBA" id="ARBA00022692"/>
    </source>
</evidence>
<evidence type="ECO:0000256" key="12">
    <source>
        <dbReference type="ARBA" id="ARBA00023209"/>
    </source>
</evidence>
<dbReference type="RefSeq" id="WP_221030870.1">
    <property type="nucleotide sequence ID" value="NZ_CP139781.1"/>
</dbReference>
<keyword evidence="8 17" id="KW-0812">Transmembrane</keyword>
<dbReference type="EMBL" id="CP139781">
    <property type="protein sequence ID" value="WRQ88994.1"/>
    <property type="molecule type" value="Genomic_DNA"/>
</dbReference>
<comment type="subcellular location">
    <subcellularLocation>
        <location evidence="1">Membrane</location>
        <topology evidence="1">Multi-pass membrane protein</topology>
    </subcellularLocation>
</comment>
<keyword evidence="10" id="KW-0443">Lipid metabolism</keyword>
<keyword evidence="12" id="KW-0594">Phospholipid biosynthesis</keyword>
<evidence type="ECO:0000256" key="3">
    <source>
        <dbReference type="ARBA" id="ARBA00010441"/>
    </source>
</evidence>
<dbReference type="NCBIfam" id="TIGR00560">
    <property type="entry name" value="pgsA"/>
    <property type="match status" value="1"/>
</dbReference>
<dbReference type="GO" id="GO:0008444">
    <property type="term" value="F:CDP-diacylglycerol-glycerol-3-phosphate 3-phosphatidyltransferase activity"/>
    <property type="evidence" value="ECO:0007669"/>
    <property type="project" value="UniProtKB-EC"/>
</dbReference>
<keyword evidence="13" id="KW-1208">Phospholipid metabolism</keyword>
<dbReference type="PANTHER" id="PTHR14269:SF11">
    <property type="entry name" value="CDP-DIACYLGLYCEROL--GLYCEROL-3-PHOSPHATE 3-PHOSPHATIDYLTRANSFERASE"/>
    <property type="match status" value="1"/>
</dbReference>
<dbReference type="PROSITE" id="PS00379">
    <property type="entry name" value="CDP_ALCOHOL_P_TRANSF"/>
    <property type="match status" value="1"/>
</dbReference>
<proteinExistence type="inferred from homology"/>
<evidence type="ECO:0000256" key="6">
    <source>
        <dbReference type="ARBA" id="ARBA00022516"/>
    </source>
</evidence>
<dbReference type="Proteomes" id="UP000738431">
    <property type="component" value="Chromosome"/>
</dbReference>
<dbReference type="InterPro" id="IPR004570">
    <property type="entry name" value="Phosphatidylglycerol_P_synth"/>
</dbReference>
<evidence type="ECO:0000256" key="15">
    <source>
        <dbReference type="NCBIfam" id="TIGR00560"/>
    </source>
</evidence>
<protein>
    <recommendedName>
        <fullName evidence="5 15">CDP-diacylglycerol--glycerol-3-phosphate 3-phosphatidyltransferase</fullName>
        <ecNumber evidence="4 15">2.7.8.5</ecNumber>
    </recommendedName>
</protein>
<dbReference type="Gene3D" id="1.20.120.1760">
    <property type="match status" value="1"/>
</dbReference>
<comment type="catalytic activity">
    <reaction evidence="14">
        <text>a CDP-1,2-diacyl-sn-glycerol + sn-glycerol 3-phosphate = a 1,2-diacyl-sn-glycero-3-phospho-(1'-sn-glycero-3'-phosphate) + CMP + H(+)</text>
        <dbReference type="Rhea" id="RHEA:12593"/>
        <dbReference type="ChEBI" id="CHEBI:15378"/>
        <dbReference type="ChEBI" id="CHEBI:57597"/>
        <dbReference type="ChEBI" id="CHEBI:58332"/>
        <dbReference type="ChEBI" id="CHEBI:60110"/>
        <dbReference type="ChEBI" id="CHEBI:60377"/>
        <dbReference type="EC" id="2.7.8.5"/>
    </reaction>
</comment>
<evidence type="ECO:0000256" key="7">
    <source>
        <dbReference type="ARBA" id="ARBA00022679"/>
    </source>
</evidence>
<keyword evidence="9 17" id="KW-1133">Transmembrane helix</keyword>
<keyword evidence="7 16" id="KW-0808">Transferase</keyword>
<dbReference type="InterPro" id="IPR050324">
    <property type="entry name" value="CDP-alcohol_PTase-I"/>
</dbReference>
<feature type="transmembrane region" description="Helical" evidence="17">
    <location>
        <begin position="73"/>
        <end position="100"/>
    </location>
</feature>
<evidence type="ECO:0000256" key="14">
    <source>
        <dbReference type="ARBA" id="ARBA00048586"/>
    </source>
</evidence>
<sequence>MRWTLPNVITVSRVPMMFAVVGLMIADFNPAATLAFWLFIVAALSDWLDGLIARKSGQVSQFGRFMDAVIDKVMVLGLMVALLQGGYFGELTLIALMAWLCILTREFAISGLRMIAAVKGLVVEADKSGKVKTFTQLNAIGWLMGARMLSDDFGDLFPGDDMMIIRVVHIVGLCFYFLSALLTVTSGWNYLRRHAHVFAD</sequence>
<dbReference type="PANTHER" id="PTHR14269">
    <property type="entry name" value="CDP-DIACYLGLYCEROL--GLYCEROL-3-PHOSPHATE 3-PHOSPHATIDYLTRANSFERASE-RELATED"/>
    <property type="match status" value="1"/>
</dbReference>
<comment type="pathway">
    <text evidence="2">Phospholipid metabolism; phosphatidylglycerol biosynthesis; phosphatidylglycerol from CDP-diacylglycerol: step 1/2.</text>
</comment>
<comment type="similarity">
    <text evidence="3 16">Belongs to the CDP-alcohol phosphatidyltransferase class-I family.</text>
</comment>
<organism evidence="18 19">
    <name type="scientific">Actomonas aquatica</name>
    <dbReference type="NCBI Taxonomy" id="2866162"/>
    <lineage>
        <taxon>Bacteria</taxon>
        <taxon>Pseudomonadati</taxon>
        <taxon>Verrucomicrobiota</taxon>
        <taxon>Opitutia</taxon>
        <taxon>Opitutales</taxon>
        <taxon>Opitutaceae</taxon>
        <taxon>Actomonas</taxon>
    </lineage>
</organism>
<accession>A0ABZ1CBC9</accession>
<evidence type="ECO:0000256" key="2">
    <source>
        <dbReference type="ARBA" id="ARBA00005042"/>
    </source>
</evidence>
<evidence type="ECO:0000256" key="11">
    <source>
        <dbReference type="ARBA" id="ARBA00023136"/>
    </source>
</evidence>
<name>A0ABZ1CBC9_9BACT</name>
<evidence type="ECO:0000256" key="4">
    <source>
        <dbReference type="ARBA" id="ARBA00013170"/>
    </source>
</evidence>
<feature type="transmembrane region" description="Helical" evidence="17">
    <location>
        <begin position="163"/>
        <end position="184"/>
    </location>
</feature>
<evidence type="ECO:0000256" key="9">
    <source>
        <dbReference type="ARBA" id="ARBA00022989"/>
    </source>
</evidence>
<evidence type="ECO:0000256" key="13">
    <source>
        <dbReference type="ARBA" id="ARBA00023264"/>
    </source>
</evidence>
<evidence type="ECO:0000256" key="5">
    <source>
        <dbReference type="ARBA" id="ARBA00014944"/>
    </source>
</evidence>
<evidence type="ECO:0000313" key="18">
    <source>
        <dbReference type="EMBL" id="WRQ88994.1"/>
    </source>
</evidence>
<dbReference type="InterPro" id="IPR043130">
    <property type="entry name" value="CDP-OH_PTrfase_TM_dom"/>
</dbReference>
<evidence type="ECO:0000256" key="17">
    <source>
        <dbReference type="SAM" id="Phobius"/>
    </source>
</evidence>
<keyword evidence="6" id="KW-0444">Lipid biosynthesis</keyword>
<evidence type="ECO:0000256" key="10">
    <source>
        <dbReference type="ARBA" id="ARBA00023098"/>
    </source>
</evidence>
<dbReference type="InterPro" id="IPR048254">
    <property type="entry name" value="CDP_ALCOHOL_P_TRANSF_CS"/>
</dbReference>